<name>A0ABP6ZK42_9ACTN</name>
<comment type="caution">
    <text evidence="2">The sequence shown here is derived from an EMBL/GenBank/DDBJ whole genome shotgun (WGS) entry which is preliminary data.</text>
</comment>
<dbReference type="Gene3D" id="3.10.310.70">
    <property type="match status" value="1"/>
</dbReference>
<dbReference type="InterPro" id="IPR032466">
    <property type="entry name" value="Metal_Hydrolase"/>
</dbReference>
<gene>
    <name evidence="2" type="ORF">GCM10022223_29200</name>
</gene>
<proteinExistence type="predicted"/>
<dbReference type="SUPFAM" id="SSF51556">
    <property type="entry name" value="Metallo-dependent hydrolases"/>
    <property type="match status" value="1"/>
</dbReference>
<evidence type="ECO:0000313" key="2">
    <source>
        <dbReference type="EMBL" id="GAA3611273.1"/>
    </source>
</evidence>
<dbReference type="InterPro" id="IPR011059">
    <property type="entry name" value="Metal-dep_hydrolase_composite"/>
</dbReference>
<accession>A0ABP6ZK42</accession>
<reference evidence="3" key="1">
    <citation type="journal article" date="2019" name="Int. J. Syst. Evol. Microbiol.">
        <title>The Global Catalogue of Microorganisms (GCM) 10K type strain sequencing project: providing services to taxonomists for standard genome sequencing and annotation.</title>
        <authorList>
            <consortium name="The Broad Institute Genomics Platform"/>
            <consortium name="The Broad Institute Genome Sequencing Center for Infectious Disease"/>
            <person name="Wu L."/>
            <person name="Ma J."/>
        </authorList>
    </citation>
    <scope>NUCLEOTIDE SEQUENCE [LARGE SCALE GENOMIC DNA]</scope>
    <source>
        <strain evidence="3">JCM 16902</strain>
    </source>
</reference>
<dbReference type="EMBL" id="BAAAZO010000004">
    <property type="protein sequence ID" value="GAA3611273.1"/>
    <property type="molecule type" value="Genomic_DNA"/>
</dbReference>
<dbReference type="Pfam" id="PF07969">
    <property type="entry name" value="Amidohydro_3"/>
    <property type="match status" value="1"/>
</dbReference>
<organism evidence="2 3">
    <name type="scientific">Kineosporia mesophila</name>
    <dbReference type="NCBI Taxonomy" id="566012"/>
    <lineage>
        <taxon>Bacteria</taxon>
        <taxon>Bacillati</taxon>
        <taxon>Actinomycetota</taxon>
        <taxon>Actinomycetes</taxon>
        <taxon>Kineosporiales</taxon>
        <taxon>Kineosporiaceae</taxon>
        <taxon>Kineosporia</taxon>
    </lineage>
</organism>
<evidence type="ECO:0000313" key="3">
    <source>
        <dbReference type="Proteomes" id="UP001501074"/>
    </source>
</evidence>
<dbReference type="RefSeq" id="WP_231482217.1">
    <property type="nucleotide sequence ID" value="NZ_BAAAZO010000004.1"/>
</dbReference>
<protein>
    <submittedName>
        <fullName evidence="2">Amidohydrolase</fullName>
    </submittedName>
</protein>
<dbReference type="Gene3D" id="2.30.40.10">
    <property type="entry name" value="Urease, subunit C, domain 1"/>
    <property type="match status" value="1"/>
</dbReference>
<dbReference type="Proteomes" id="UP001501074">
    <property type="component" value="Unassembled WGS sequence"/>
</dbReference>
<dbReference type="Gene3D" id="3.20.20.140">
    <property type="entry name" value="Metal-dependent hydrolases"/>
    <property type="match status" value="1"/>
</dbReference>
<dbReference type="PANTHER" id="PTHR22642:SF2">
    <property type="entry name" value="PROTEIN LONG AFTER FAR-RED 3"/>
    <property type="match status" value="1"/>
</dbReference>
<evidence type="ECO:0000259" key="1">
    <source>
        <dbReference type="Pfam" id="PF07969"/>
    </source>
</evidence>
<dbReference type="InterPro" id="IPR013108">
    <property type="entry name" value="Amidohydro_3"/>
</dbReference>
<dbReference type="PANTHER" id="PTHR22642">
    <property type="entry name" value="IMIDAZOLONEPROPIONASE"/>
    <property type="match status" value="1"/>
</dbReference>
<feature type="domain" description="Amidohydrolase 3" evidence="1">
    <location>
        <begin position="52"/>
        <end position="527"/>
    </location>
</feature>
<dbReference type="SUPFAM" id="SSF51338">
    <property type="entry name" value="Composite domain of metallo-dependent hydrolases"/>
    <property type="match status" value="1"/>
</dbReference>
<sequence length="532" mass="56261">MPDLLITGDIHTLAPEHEMPARVEAIGVRDGAVVSWGSRGWVRAELGGRVREIDLPGTVLPGFTDSHVHVLWAGRRQDRCDLSDVRSVEEIGRRLAEFAAGHPGWIEADAEFEAIDLAEGHLPDRFDLDRACPGRRVVLDRKGHDAIVSSPVLLDAGITATTPDPAGGRIHRDRTGRPTGLLIEHPAVALVRTVQPAPDLETRIRWIRLGQAELLRQGITTAMDPAVTLAELPAWISAAQEGWLGQRSVVMPLGSDDVSPLEIASFLDASGIDDVDPGRLRTGPTKLFLDGGGSLGTAWRSSPWPGPGKPDHGNQSITLDTLRAHCSAGLRGRGVGVHAVGDAAIDALLDVLEVLNWAGDQPYRGSGFHIIHGYLSPSGSALSRAARLGVPVSAHPALQWAFGTALIDRLSEAEAAQANPLRSWLDAGVLVGGGSDGPGPPLSPLFGMWQARTRMVRGRATPLGTSQAITPAEALTLFTTGAAAITGTRGHLSPGGPADLVALDVNPLTCDDEELRQGRVLTTLVDARPALT</sequence>
<keyword evidence="3" id="KW-1185">Reference proteome</keyword>